<dbReference type="OrthoDB" id="9785233at2"/>
<reference evidence="6 7" key="1">
    <citation type="submission" date="2018-10" db="EMBL/GenBank/DDBJ databases">
        <title>Histidinibacterium lentulum gen. nov., sp. nov., a marine bacterium from the culture broth of Picochlorum sp. 122.</title>
        <authorList>
            <person name="Wang G."/>
        </authorList>
    </citation>
    <scope>NUCLEOTIDE SEQUENCE [LARGE SCALE GENOMIC DNA]</scope>
    <source>
        <strain evidence="6 7">B17</strain>
    </source>
</reference>
<dbReference type="Pfam" id="PF03963">
    <property type="entry name" value="FlgD"/>
    <property type="match status" value="1"/>
</dbReference>
<evidence type="ECO:0000313" key="7">
    <source>
        <dbReference type="Proteomes" id="UP000268016"/>
    </source>
</evidence>
<evidence type="ECO:0000256" key="5">
    <source>
        <dbReference type="RuleBase" id="RU362076"/>
    </source>
</evidence>
<sequence length="231" mass="23876">MTTAATPNTAVQQAFSNSARSTVAEAAASSGGVRRAVIGSDFDTFLKMLTVQMENQDPLNPTDSSEYAVQLATFSGVEQQVRTNELLATIVDRASGGLGEIAGWVGRQARVVAPVEVGVAGVTVAAEPVPFSDRATLTVRSATGQLVASEAFPPTGGEVHWTPPAGLSIPPGPLSFEVESFAADVSLGSELAAVYADIREVRLDRGTPSLVLAGGTVVPADSVTALRERPR</sequence>
<comment type="function">
    <text evidence="4 5">Required for flagellar hook formation. May act as a scaffolding protein.</text>
</comment>
<evidence type="ECO:0000256" key="1">
    <source>
        <dbReference type="ARBA" id="ARBA00010577"/>
    </source>
</evidence>
<comment type="similarity">
    <text evidence="1 5">Belongs to the FlgD family.</text>
</comment>
<protein>
    <recommendedName>
        <fullName evidence="2 5">Basal-body rod modification protein FlgD</fullName>
    </recommendedName>
</protein>
<comment type="caution">
    <text evidence="6">The sequence shown here is derived from an EMBL/GenBank/DDBJ whole genome shotgun (WGS) entry which is preliminary data.</text>
</comment>
<evidence type="ECO:0000256" key="3">
    <source>
        <dbReference type="ARBA" id="ARBA00022795"/>
    </source>
</evidence>
<organism evidence="6 7">
    <name type="scientific">Histidinibacterium lentulum</name>
    <dbReference type="NCBI Taxonomy" id="2480588"/>
    <lineage>
        <taxon>Bacteria</taxon>
        <taxon>Pseudomonadati</taxon>
        <taxon>Pseudomonadota</taxon>
        <taxon>Alphaproteobacteria</taxon>
        <taxon>Rhodobacterales</taxon>
        <taxon>Paracoccaceae</taxon>
        <taxon>Histidinibacterium</taxon>
    </lineage>
</organism>
<name>A0A3N2R702_9RHOB</name>
<accession>A0A3N2R702</accession>
<keyword evidence="6" id="KW-0966">Cell projection</keyword>
<evidence type="ECO:0000256" key="2">
    <source>
        <dbReference type="ARBA" id="ARBA00016013"/>
    </source>
</evidence>
<dbReference type="AlphaFoldDB" id="A0A3N2R702"/>
<evidence type="ECO:0000313" key="6">
    <source>
        <dbReference type="EMBL" id="ROU03260.1"/>
    </source>
</evidence>
<keyword evidence="6" id="KW-0282">Flagellum</keyword>
<keyword evidence="3 5" id="KW-1005">Bacterial flagellum biogenesis</keyword>
<evidence type="ECO:0000256" key="4">
    <source>
        <dbReference type="ARBA" id="ARBA00024746"/>
    </source>
</evidence>
<dbReference type="Proteomes" id="UP000268016">
    <property type="component" value="Unassembled WGS sequence"/>
</dbReference>
<keyword evidence="7" id="KW-1185">Reference proteome</keyword>
<dbReference type="InterPro" id="IPR005648">
    <property type="entry name" value="FlgD"/>
</dbReference>
<dbReference type="EMBL" id="RDRB01000003">
    <property type="protein sequence ID" value="ROU03260.1"/>
    <property type="molecule type" value="Genomic_DNA"/>
</dbReference>
<proteinExistence type="inferred from homology"/>
<keyword evidence="6" id="KW-0969">Cilium</keyword>
<dbReference type="GO" id="GO:0044781">
    <property type="term" value="P:bacterial-type flagellum organization"/>
    <property type="evidence" value="ECO:0007669"/>
    <property type="project" value="UniProtKB-UniRule"/>
</dbReference>
<dbReference type="RefSeq" id="WP_123641808.1">
    <property type="nucleotide sequence ID" value="NZ_ML119083.1"/>
</dbReference>
<gene>
    <name evidence="6" type="primary">flgD</name>
    <name evidence="6" type="ORF">EAT49_08215</name>
</gene>